<protein>
    <submittedName>
        <fullName evidence="2">Uncharacterized protein</fullName>
    </submittedName>
</protein>
<gene>
    <name evidence="1" type="ORF">AB4M04_08455</name>
    <name evidence="2" type="ORF">NCTC11544_05334</name>
</gene>
<dbReference type="RefSeq" id="WP_017892842.1">
    <property type="nucleotide sequence ID" value="NZ_CAMIRF010000001.1"/>
</dbReference>
<keyword evidence="4" id="KW-1185">Reference proteome</keyword>
<dbReference type="GeneID" id="74950748"/>
<dbReference type="Proteomes" id="UP001558101">
    <property type="component" value="Unassembled WGS sequence"/>
</dbReference>
<name>A0A2X2H7S8_9GAMM</name>
<sequence length="168" mass="18814">MSIDKTQMTNAINAALEELHSAIRIANLNSDKTTDGSIGCVPFAGAVYEKAGGKDTDKMYRINVNNLTGDELKKYKNGDLVNILLNYNDWDYTHACCIYFSSDTSYVIQTYLNHTVRIVTSFEHAVLNQRWHQYAETKGGNADVFNSLFSVKPVNLPNVVEVIITELL</sequence>
<evidence type="ECO:0000313" key="3">
    <source>
        <dbReference type="Proteomes" id="UP000255529"/>
    </source>
</evidence>
<evidence type="ECO:0000313" key="1">
    <source>
        <dbReference type="EMBL" id="MEX3172115.1"/>
    </source>
</evidence>
<proteinExistence type="predicted"/>
<evidence type="ECO:0000313" key="2">
    <source>
        <dbReference type="EMBL" id="SUI90858.1"/>
    </source>
</evidence>
<accession>A0A2X2H7S8</accession>
<evidence type="ECO:0000313" key="4">
    <source>
        <dbReference type="Proteomes" id="UP001558101"/>
    </source>
</evidence>
<dbReference type="EMBL" id="JBFQXQ010000001">
    <property type="protein sequence ID" value="MEX3172115.1"/>
    <property type="molecule type" value="Genomic_DNA"/>
</dbReference>
<reference evidence="1 4" key="2">
    <citation type="submission" date="2024-07" db="EMBL/GenBank/DDBJ databases">
        <title>Genomes of novel Serratia strains from suburban soil.</title>
        <authorList>
            <person name="Markert E.X."/>
            <person name="Severe K."/>
            <person name="Severe L."/>
            <person name="Twing K.I."/>
            <person name="Ward L.M."/>
        </authorList>
    </citation>
    <scope>NUCLEOTIDE SEQUENCE [LARGE SCALE GENOMIC DNA]</scope>
    <source>
        <strain evidence="1 4">3C-UT</strain>
    </source>
</reference>
<dbReference type="EMBL" id="UGYN01000002">
    <property type="protein sequence ID" value="SUI90858.1"/>
    <property type="molecule type" value="Genomic_DNA"/>
</dbReference>
<organism evidence="2 3">
    <name type="scientific">Serratia quinivorans</name>
    <dbReference type="NCBI Taxonomy" id="137545"/>
    <lineage>
        <taxon>Bacteria</taxon>
        <taxon>Pseudomonadati</taxon>
        <taxon>Pseudomonadota</taxon>
        <taxon>Gammaproteobacteria</taxon>
        <taxon>Enterobacterales</taxon>
        <taxon>Yersiniaceae</taxon>
        <taxon>Serratia</taxon>
    </lineage>
</organism>
<dbReference type="AlphaFoldDB" id="A0A2X2H7S8"/>
<dbReference type="Proteomes" id="UP000255529">
    <property type="component" value="Unassembled WGS sequence"/>
</dbReference>
<reference evidence="2 3" key="1">
    <citation type="submission" date="2018-06" db="EMBL/GenBank/DDBJ databases">
        <authorList>
            <consortium name="Pathogen Informatics"/>
            <person name="Doyle S."/>
        </authorList>
    </citation>
    <scope>NUCLEOTIDE SEQUENCE [LARGE SCALE GENOMIC DNA]</scope>
    <source>
        <strain evidence="2 3">NCTC11544</strain>
    </source>
</reference>